<evidence type="ECO:0000256" key="1">
    <source>
        <dbReference type="ARBA" id="ARBA00003523"/>
    </source>
</evidence>
<sequence>MGLGSRPGHLVVSSEYLTEVDNGQRSSFKTNEIAVLTEVRGLLDTYKNEDCSISITGHSLGGALSTLNAIDLVANGFNVHGPSRSPVPVTAIHFGAPRVGDEQFKKAFHSMAGLSLLRVRNVPDIVPTILPPVIYADVGVELLVDTRKSPYLKEKAGPAQWHNLEGYLHGVAGTHGARDVAGFGLEVDRDLALINKEEDALRDEYPVPAMWWAENNKGMVKNATGHWVLHDHEEDRALDSLDGLKCSTMTIAAIGVDLQRHLYEDFSVVINKVKPAPYGSGNDGASTPSFEDGSGCTVVQ</sequence>
<dbReference type="InterPro" id="IPR033556">
    <property type="entry name" value="PLA"/>
</dbReference>
<keyword evidence="3 6" id="KW-0378">Hydrolase</keyword>
<dbReference type="InterPro" id="IPR029058">
    <property type="entry name" value="AB_hydrolase_fold"/>
</dbReference>
<evidence type="ECO:0000259" key="8">
    <source>
        <dbReference type="Pfam" id="PF01764"/>
    </source>
</evidence>
<dbReference type="Pfam" id="PF01764">
    <property type="entry name" value="Lipase_3"/>
    <property type="match status" value="1"/>
</dbReference>
<evidence type="ECO:0000256" key="2">
    <source>
        <dbReference type="ARBA" id="ARBA00010701"/>
    </source>
</evidence>
<comment type="function">
    <text evidence="1 6">Acylhydrolase that catalyzes the hydrolysis of phospholipids at the sn-1 position.</text>
</comment>
<feature type="region of interest" description="Disordered" evidence="7">
    <location>
        <begin position="277"/>
        <end position="300"/>
    </location>
</feature>
<protein>
    <recommendedName>
        <fullName evidence="6">Phospholipase A1</fullName>
        <ecNumber evidence="6">3.1.1.-</ecNumber>
    </recommendedName>
</protein>
<evidence type="ECO:0000256" key="5">
    <source>
        <dbReference type="ARBA" id="ARBA00023098"/>
    </source>
</evidence>
<dbReference type="PANTHER" id="PTHR31828:SF8">
    <property type="entry name" value="PHOSPHOLIPASE A1-II 3"/>
    <property type="match status" value="1"/>
</dbReference>
<dbReference type="SUPFAM" id="SSF53474">
    <property type="entry name" value="alpha/beta-Hydrolases"/>
    <property type="match status" value="1"/>
</dbReference>
<keyword evidence="5 6" id="KW-0443">Lipid metabolism</keyword>
<dbReference type="CDD" id="cd00519">
    <property type="entry name" value="Lipase_3"/>
    <property type="match status" value="1"/>
</dbReference>
<dbReference type="EC" id="3.1.1.-" evidence="6"/>
<name>M8AV55_AEGTA</name>
<reference evidence="9" key="1">
    <citation type="submission" date="2015-06" db="UniProtKB">
        <authorList>
            <consortium name="EnsemblPlants"/>
        </authorList>
    </citation>
    <scope>IDENTIFICATION</scope>
</reference>
<dbReference type="InterPro" id="IPR002921">
    <property type="entry name" value="Fungal_lipase-type"/>
</dbReference>
<dbReference type="GO" id="GO:0016042">
    <property type="term" value="P:lipid catabolic process"/>
    <property type="evidence" value="ECO:0007669"/>
    <property type="project" value="UniProtKB-UniRule"/>
</dbReference>
<evidence type="ECO:0000313" key="9">
    <source>
        <dbReference type="EnsemblPlants" id="EMT05279"/>
    </source>
</evidence>
<dbReference type="PANTHER" id="PTHR31828">
    <property type="entry name" value="PHOSPHOLIPASE A1-IIGAMMA"/>
    <property type="match status" value="1"/>
</dbReference>
<evidence type="ECO:0000256" key="6">
    <source>
        <dbReference type="RuleBase" id="RU367093"/>
    </source>
</evidence>
<evidence type="ECO:0000256" key="4">
    <source>
        <dbReference type="ARBA" id="ARBA00022963"/>
    </source>
</evidence>
<dbReference type="Gene3D" id="3.40.50.1820">
    <property type="entry name" value="alpha/beta hydrolase"/>
    <property type="match status" value="1"/>
</dbReference>
<feature type="domain" description="Fungal lipase-type" evidence="8">
    <location>
        <begin position="19"/>
        <end position="131"/>
    </location>
</feature>
<keyword evidence="4 6" id="KW-0442">Lipid degradation</keyword>
<evidence type="ECO:0000256" key="3">
    <source>
        <dbReference type="ARBA" id="ARBA00022801"/>
    </source>
</evidence>
<dbReference type="EnsemblPlants" id="EMT05279">
    <property type="protein sequence ID" value="EMT05279"/>
    <property type="gene ID" value="F775_21846"/>
</dbReference>
<organism evidence="9">
    <name type="scientific">Aegilops tauschii</name>
    <name type="common">Tausch's goatgrass</name>
    <name type="synonym">Aegilops squarrosa</name>
    <dbReference type="NCBI Taxonomy" id="37682"/>
    <lineage>
        <taxon>Eukaryota</taxon>
        <taxon>Viridiplantae</taxon>
        <taxon>Streptophyta</taxon>
        <taxon>Embryophyta</taxon>
        <taxon>Tracheophyta</taxon>
        <taxon>Spermatophyta</taxon>
        <taxon>Magnoliopsida</taxon>
        <taxon>Liliopsida</taxon>
        <taxon>Poales</taxon>
        <taxon>Poaceae</taxon>
        <taxon>BOP clade</taxon>
        <taxon>Pooideae</taxon>
        <taxon>Triticodae</taxon>
        <taxon>Triticeae</taxon>
        <taxon>Triticinae</taxon>
        <taxon>Aegilops</taxon>
    </lineage>
</organism>
<dbReference type="AlphaFoldDB" id="M8AV55"/>
<proteinExistence type="inferred from homology"/>
<dbReference type="GO" id="GO:0008970">
    <property type="term" value="F:phospholipase A1 activity"/>
    <property type="evidence" value="ECO:0007669"/>
    <property type="project" value="UniProtKB-UniRule"/>
</dbReference>
<evidence type="ECO:0000256" key="7">
    <source>
        <dbReference type="SAM" id="MobiDB-lite"/>
    </source>
</evidence>
<comment type="similarity">
    <text evidence="2 6">Belongs to the AB hydrolase superfamily. Lipase family.</text>
</comment>
<accession>M8AV55</accession>